<dbReference type="PROSITE" id="PS00028">
    <property type="entry name" value="ZINC_FINGER_C2H2_1"/>
    <property type="match status" value="1"/>
</dbReference>
<evidence type="ECO:0000256" key="1">
    <source>
        <dbReference type="ARBA" id="ARBA00022723"/>
    </source>
</evidence>
<dbReference type="FunFam" id="3.30.160.60:FF:000446">
    <property type="entry name" value="Zinc finger protein"/>
    <property type="match status" value="1"/>
</dbReference>
<dbReference type="SMART" id="SM00355">
    <property type="entry name" value="ZnF_C2H2"/>
    <property type="match status" value="1"/>
</dbReference>
<evidence type="ECO:0000256" key="4">
    <source>
        <dbReference type="PROSITE-ProRule" id="PRU00042"/>
    </source>
</evidence>
<dbReference type="InterPro" id="IPR013087">
    <property type="entry name" value="Znf_C2H2_type"/>
</dbReference>
<dbReference type="SUPFAM" id="SSF57667">
    <property type="entry name" value="beta-beta-alpha zinc fingers"/>
    <property type="match status" value="1"/>
</dbReference>
<sequence>MKYSDGCKTQTIIKIETTDKVKQELFTEVSDKFNFDCEPGLQNKKRKITNKGNNEHNLKRHIRTVHKDDMHDCDIYGKKYSTKDNLKKYIDSLHDGINHTCNICGKKYSAKSSLKRHVDGKHNGVEHNTWIFVLSSLPLSKVERSIAMIIENEKTK</sequence>
<keyword evidence="1" id="KW-0479">Metal-binding</keyword>
<dbReference type="Proteomes" id="UP001627154">
    <property type="component" value="Unassembled WGS sequence"/>
</dbReference>
<evidence type="ECO:0000313" key="7">
    <source>
        <dbReference type="Proteomes" id="UP001627154"/>
    </source>
</evidence>
<dbReference type="Pfam" id="PF00096">
    <property type="entry name" value="zf-C2H2"/>
    <property type="match status" value="1"/>
</dbReference>
<dbReference type="GO" id="GO:0008270">
    <property type="term" value="F:zinc ion binding"/>
    <property type="evidence" value="ECO:0007669"/>
    <property type="project" value="UniProtKB-KW"/>
</dbReference>
<feature type="domain" description="C2H2-type" evidence="5">
    <location>
        <begin position="99"/>
        <end position="127"/>
    </location>
</feature>
<dbReference type="EMBL" id="JBJJXI010000022">
    <property type="protein sequence ID" value="KAL3404879.1"/>
    <property type="molecule type" value="Genomic_DNA"/>
</dbReference>
<keyword evidence="3" id="KW-0862">Zinc</keyword>
<keyword evidence="2 4" id="KW-0863">Zinc-finger</keyword>
<organism evidence="6 7">
    <name type="scientific">Trichogramma kaykai</name>
    <dbReference type="NCBI Taxonomy" id="54128"/>
    <lineage>
        <taxon>Eukaryota</taxon>
        <taxon>Metazoa</taxon>
        <taxon>Ecdysozoa</taxon>
        <taxon>Arthropoda</taxon>
        <taxon>Hexapoda</taxon>
        <taxon>Insecta</taxon>
        <taxon>Pterygota</taxon>
        <taxon>Neoptera</taxon>
        <taxon>Endopterygota</taxon>
        <taxon>Hymenoptera</taxon>
        <taxon>Apocrita</taxon>
        <taxon>Proctotrupomorpha</taxon>
        <taxon>Chalcidoidea</taxon>
        <taxon>Trichogrammatidae</taxon>
        <taxon>Trichogramma</taxon>
    </lineage>
</organism>
<protein>
    <recommendedName>
        <fullName evidence="5">C2H2-type domain-containing protein</fullName>
    </recommendedName>
</protein>
<reference evidence="6 7" key="1">
    <citation type="journal article" date="2024" name="bioRxiv">
        <title>A reference genome for Trichogramma kaykai: A tiny desert-dwelling parasitoid wasp with competing sex-ratio distorters.</title>
        <authorList>
            <person name="Culotta J."/>
            <person name="Lindsey A.R."/>
        </authorList>
    </citation>
    <scope>NUCLEOTIDE SEQUENCE [LARGE SCALE GENOMIC DNA]</scope>
    <source>
        <strain evidence="6 7">KSX58</strain>
    </source>
</reference>
<dbReference type="PROSITE" id="PS50157">
    <property type="entry name" value="ZINC_FINGER_C2H2_2"/>
    <property type="match status" value="1"/>
</dbReference>
<proteinExistence type="predicted"/>
<gene>
    <name evidence="6" type="ORF">TKK_002538</name>
</gene>
<dbReference type="Gene3D" id="3.30.160.60">
    <property type="entry name" value="Classic Zinc Finger"/>
    <property type="match status" value="2"/>
</dbReference>
<evidence type="ECO:0000259" key="5">
    <source>
        <dbReference type="PROSITE" id="PS50157"/>
    </source>
</evidence>
<dbReference type="AlphaFoldDB" id="A0ABD2XJ44"/>
<comment type="caution">
    <text evidence="6">The sequence shown here is derived from an EMBL/GenBank/DDBJ whole genome shotgun (WGS) entry which is preliminary data.</text>
</comment>
<evidence type="ECO:0000256" key="2">
    <source>
        <dbReference type="ARBA" id="ARBA00022771"/>
    </source>
</evidence>
<evidence type="ECO:0000256" key="3">
    <source>
        <dbReference type="ARBA" id="ARBA00022833"/>
    </source>
</evidence>
<evidence type="ECO:0000313" key="6">
    <source>
        <dbReference type="EMBL" id="KAL3404879.1"/>
    </source>
</evidence>
<keyword evidence="7" id="KW-1185">Reference proteome</keyword>
<dbReference type="InterPro" id="IPR036236">
    <property type="entry name" value="Znf_C2H2_sf"/>
</dbReference>
<dbReference type="GO" id="GO:0005634">
    <property type="term" value="C:nucleus"/>
    <property type="evidence" value="ECO:0007669"/>
    <property type="project" value="UniProtKB-ARBA"/>
</dbReference>
<accession>A0ABD2XJ44</accession>
<name>A0ABD2XJ44_9HYME</name>